<protein>
    <recommendedName>
        <fullName evidence="5">Arsenite methyltransferase</fullName>
        <ecNumber evidence="4">2.1.1.137</ecNumber>
    </recommendedName>
</protein>
<reference evidence="10" key="2">
    <citation type="submission" date="2023-06" db="EMBL/GenBank/DDBJ databases">
        <authorList>
            <consortium name="Lawrence Berkeley National Laboratory"/>
            <person name="Haridas S."/>
            <person name="Hensen N."/>
            <person name="Bonometti L."/>
            <person name="Westerberg I."/>
            <person name="Brannstrom I.O."/>
            <person name="Guillou S."/>
            <person name="Cros-Aarteil S."/>
            <person name="Calhoun S."/>
            <person name="Kuo A."/>
            <person name="Mondo S."/>
            <person name="Pangilinan J."/>
            <person name="Riley R."/>
            <person name="Labutti K."/>
            <person name="Andreopoulos B."/>
            <person name="Lipzen A."/>
            <person name="Chen C."/>
            <person name="Yanf M."/>
            <person name="Daum C."/>
            <person name="Ng V."/>
            <person name="Clum A."/>
            <person name="Steindorff A."/>
            <person name="Ohm R."/>
            <person name="Martin F."/>
            <person name="Silar P."/>
            <person name="Natvig D."/>
            <person name="Lalanne C."/>
            <person name="Gautier V."/>
            <person name="Ament-Velasquez S.L."/>
            <person name="Kruys A."/>
            <person name="Hutchinson M.I."/>
            <person name="Powell A.J."/>
            <person name="Barry K."/>
            <person name="Miller A.N."/>
            <person name="Grigoriev I.V."/>
            <person name="Debuchy R."/>
            <person name="Gladieux P."/>
            <person name="Thoren M.H."/>
            <person name="Johannesson H."/>
        </authorList>
    </citation>
    <scope>NUCLEOTIDE SEQUENCE</scope>
    <source>
        <strain evidence="10">CBS 560.94</strain>
    </source>
</reference>
<dbReference type="Proteomes" id="UP001278500">
    <property type="component" value="Unassembled WGS sequence"/>
</dbReference>
<dbReference type="Gene3D" id="3.40.50.150">
    <property type="entry name" value="Vaccinia Virus protein VP39"/>
    <property type="match status" value="1"/>
</dbReference>
<evidence type="ECO:0000256" key="6">
    <source>
        <dbReference type="ARBA" id="ARBA00047941"/>
    </source>
</evidence>
<dbReference type="GeneID" id="87866013"/>
<sequence length="354" mass="37412">MDTRDTSQIYEEVAKHYSAASQTTSVKYGETVAKSFGYTEEELANIPEGANLGLSCGNPLAITSLREGETVIDLGSGAGFDVFLAATRVGPTGRSIGIDFNDDMLSRANALKSSRGFPDSQVSFIKGSITSIPLEAEIADCIISNCVINLVPEAEKPLVFKEMHRVLKSGGRVAVSDILAKKPLPEKLRNDIAMYVGCIAGASEKQQYEGWLKEAGFDQVLIQDTGADINVYLDTDEEGNRGGCCAPPGTGAVKEAATGGCCAPPGTVKKEEKESSCCKPAAAPASSSSCCKPAAETTSCCKPVEKKESSCCKPAEEKTASSCCKPAAKPEVEAEKTEDLNEWVGSYKIYAVKN</sequence>
<dbReference type="Pfam" id="PF13847">
    <property type="entry name" value="Methyltransf_31"/>
    <property type="match status" value="1"/>
</dbReference>
<organism evidence="10 11">
    <name type="scientific">Neurospora tetraspora</name>
    <dbReference type="NCBI Taxonomy" id="94610"/>
    <lineage>
        <taxon>Eukaryota</taxon>
        <taxon>Fungi</taxon>
        <taxon>Dikarya</taxon>
        <taxon>Ascomycota</taxon>
        <taxon>Pezizomycotina</taxon>
        <taxon>Sordariomycetes</taxon>
        <taxon>Sordariomycetidae</taxon>
        <taxon>Sordariales</taxon>
        <taxon>Sordariaceae</taxon>
        <taxon>Neurospora</taxon>
    </lineage>
</organism>
<keyword evidence="2" id="KW-0949">S-adenosyl-L-methionine</keyword>
<dbReference type="InterPro" id="IPR026669">
    <property type="entry name" value="Arsenite_MeTrfase-like"/>
</dbReference>
<comment type="catalytic activity">
    <reaction evidence="8">
        <text>arsenic triglutathione + 3 [thioredoxin]-dithiol + 3 S-adenosyl-L-methionine = trimethylarsine + 3 [thioredoxin]-disulfide + 3 glutathione + 3 S-adenosyl-L-homocysteine + 3 H(+)</text>
        <dbReference type="Rhea" id="RHEA:69432"/>
        <dbReference type="Rhea" id="RHEA-COMP:10698"/>
        <dbReference type="Rhea" id="RHEA-COMP:10700"/>
        <dbReference type="ChEBI" id="CHEBI:15378"/>
        <dbReference type="ChEBI" id="CHEBI:27130"/>
        <dbReference type="ChEBI" id="CHEBI:29950"/>
        <dbReference type="ChEBI" id="CHEBI:50058"/>
        <dbReference type="ChEBI" id="CHEBI:57856"/>
        <dbReference type="ChEBI" id="CHEBI:57925"/>
        <dbReference type="ChEBI" id="CHEBI:59789"/>
        <dbReference type="ChEBI" id="CHEBI:183640"/>
        <dbReference type="EC" id="2.1.1.137"/>
    </reaction>
</comment>
<dbReference type="EMBL" id="JAUEPP010000005">
    <property type="protein sequence ID" value="KAK3342604.1"/>
    <property type="molecule type" value="Genomic_DNA"/>
</dbReference>
<feature type="domain" description="Methyltransferase" evidence="9">
    <location>
        <begin position="66"/>
        <end position="216"/>
    </location>
</feature>
<evidence type="ECO:0000256" key="1">
    <source>
        <dbReference type="ARBA" id="ARBA00022679"/>
    </source>
</evidence>
<evidence type="ECO:0000256" key="8">
    <source>
        <dbReference type="ARBA" id="ARBA00048428"/>
    </source>
</evidence>
<evidence type="ECO:0000256" key="7">
    <source>
        <dbReference type="ARBA" id="ARBA00047943"/>
    </source>
</evidence>
<comment type="catalytic activity">
    <reaction evidence="7">
        <text>arsenic triglutathione + 2 [thioredoxin]-dithiol + 2 S-adenosyl-L-methionine + H2O = dimethylarsinous acid + 2 [thioredoxin]-disulfide + 3 glutathione + 2 S-adenosyl-L-homocysteine + 2 H(+)</text>
        <dbReference type="Rhea" id="RHEA:69464"/>
        <dbReference type="Rhea" id="RHEA-COMP:10698"/>
        <dbReference type="Rhea" id="RHEA-COMP:10700"/>
        <dbReference type="ChEBI" id="CHEBI:15377"/>
        <dbReference type="ChEBI" id="CHEBI:15378"/>
        <dbReference type="ChEBI" id="CHEBI:23808"/>
        <dbReference type="ChEBI" id="CHEBI:29950"/>
        <dbReference type="ChEBI" id="CHEBI:50058"/>
        <dbReference type="ChEBI" id="CHEBI:57856"/>
        <dbReference type="ChEBI" id="CHEBI:57925"/>
        <dbReference type="ChEBI" id="CHEBI:59789"/>
        <dbReference type="ChEBI" id="CHEBI:183640"/>
        <dbReference type="EC" id="2.1.1.137"/>
    </reaction>
</comment>
<reference evidence="10" key="1">
    <citation type="journal article" date="2023" name="Mol. Phylogenet. Evol.">
        <title>Genome-scale phylogeny and comparative genomics of the fungal order Sordariales.</title>
        <authorList>
            <person name="Hensen N."/>
            <person name="Bonometti L."/>
            <person name="Westerberg I."/>
            <person name="Brannstrom I.O."/>
            <person name="Guillou S."/>
            <person name="Cros-Aarteil S."/>
            <person name="Calhoun S."/>
            <person name="Haridas S."/>
            <person name="Kuo A."/>
            <person name="Mondo S."/>
            <person name="Pangilinan J."/>
            <person name="Riley R."/>
            <person name="LaButti K."/>
            <person name="Andreopoulos B."/>
            <person name="Lipzen A."/>
            <person name="Chen C."/>
            <person name="Yan M."/>
            <person name="Daum C."/>
            <person name="Ng V."/>
            <person name="Clum A."/>
            <person name="Steindorff A."/>
            <person name="Ohm R.A."/>
            <person name="Martin F."/>
            <person name="Silar P."/>
            <person name="Natvig D.O."/>
            <person name="Lalanne C."/>
            <person name="Gautier V."/>
            <person name="Ament-Velasquez S.L."/>
            <person name="Kruys A."/>
            <person name="Hutchinson M.I."/>
            <person name="Powell A.J."/>
            <person name="Barry K."/>
            <person name="Miller A.N."/>
            <person name="Grigoriev I.V."/>
            <person name="Debuchy R."/>
            <person name="Gladieux P."/>
            <person name="Hiltunen Thoren M."/>
            <person name="Johannesson H."/>
        </authorList>
    </citation>
    <scope>NUCLEOTIDE SEQUENCE</scope>
    <source>
        <strain evidence="10">CBS 560.94</strain>
    </source>
</reference>
<evidence type="ECO:0000256" key="3">
    <source>
        <dbReference type="ARBA" id="ARBA00034487"/>
    </source>
</evidence>
<comment type="caution">
    <text evidence="10">The sequence shown here is derived from an EMBL/GenBank/DDBJ whole genome shotgun (WGS) entry which is preliminary data.</text>
</comment>
<dbReference type="SUPFAM" id="SSF53335">
    <property type="entry name" value="S-adenosyl-L-methionine-dependent methyltransferases"/>
    <property type="match status" value="1"/>
</dbReference>
<dbReference type="CDD" id="cd02440">
    <property type="entry name" value="AdoMet_MTases"/>
    <property type="match status" value="1"/>
</dbReference>
<evidence type="ECO:0000256" key="5">
    <source>
        <dbReference type="ARBA" id="ARBA00034545"/>
    </source>
</evidence>
<keyword evidence="10" id="KW-0489">Methyltransferase</keyword>
<dbReference type="PANTHER" id="PTHR43675">
    <property type="entry name" value="ARSENITE METHYLTRANSFERASE"/>
    <property type="match status" value="1"/>
</dbReference>
<evidence type="ECO:0000313" key="11">
    <source>
        <dbReference type="Proteomes" id="UP001278500"/>
    </source>
</evidence>
<dbReference type="AlphaFoldDB" id="A0AAE0JCE1"/>
<comment type="catalytic activity">
    <reaction evidence="6">
        <text>arsenic triglutathione + [thioredoxin]-dithiol + S-adenosyl-L-methionine + 2 H2O = methylarsonous acid + [thioredoxin]-disulfide + 3 glutathione + S-adenosyl-L-homocysteine + H(+)</text>
        <dbReference type="Rhea" id="RHEA:69460"/>
        <dbReference type="Rhea" id="RHEA-COMP:10698"/>
        <dbReference type="Rhea" id="RHEA-COMP:10700"/>
        <dbReference type="ChEBI" id="CHEBI:15377"/>
        <dbReference type="ChEBI" id="CHEBI:15378"/>
        <dbReference type="ChEBI" id="CHEBI:17826"/>
        <dbReference type="ChEBI" id="CHEBI:29950"/>
        <dbReference type="ChEBI" id="CHEBI:50058"/>
        <dbReference type="ChEBI" id="CHEBI:57856"/>
        <dbReference type="ChEBI" id="CHEBI:57925"/>
        <dbReference type="ChEBI" id="CHEBI:59789"/>
        <dbReference type="ChEBI" id="CHEBI:183640"/>
        <dbReference type="EC" id="2.1.1.137"/>
    </reaction>
</comment>
<keyword evidence="11" id="KW-1185">Reference proteome</keyword>
<accession>A0AAE0JCE1</accession>
<evidence type="ECO:0000256" key="2">
    <source>
        <dbReference type="ARBA" id="ARBA00022691"/>
    </source>
</evidence>
<keyword evidence="1" id="KW-0808">Transferase</keyword>
<dbReference type="EC" id="2.1.1.137" evidence="4"/>
<evidence type="ECO:0000259" key="9">
    <source>
        <dbReference type="Pfam" id="PF13847"/>
    </source>
</evidence>
<dbReference type="PANTHER" id="PTHR43675:SF8">
    <property type="entry name" value="ARSENITE METHYLTRANSFERASE"/>
    <property type="match status" value="1"/>
</dbReference>
<gene>
    <name evidence="10" type="ORF">B0H65DRAFT_526605</name>
</gene>
<comment type="similarity">
    <text evidence="3">Belongs to the methyltransferase superfamily. Arsenite methyltransferase family.</text>
</comment>
<dbReference type="RefSeq" id="XP_062680397.1">
    <property type="nucleotide sequence ID" value="XM_062828859.1"/>
</dbReference>
<name>A0AAE0JCE1_9PEZI</name>
<dbReference type="GO" id="GO:0030791">
    <property type="term" value="F:arsenite methyltransferase activity"/>
    <property type="evidence" value="ECO:0007669"/>
    <property type="project" value="UniProtKB-EC"/>
</dbReference>
<dbReference type="InterPro" id="IPR025714">
    <property type="entry name" value="Methyltranfer_dom"/>
</dbReference>
<evidence type="ECO:0000256" key="4">
    <source>
        <dbReference type="ARBA" id="ARBA00034521"/>
    </source>
</evidence>
<evidence type="ECO:0000313" key="10">
    <source>
        <dbReference type="EMBL" id="KAK3342604.1"/>
    </source>
</evidence>
<proteinExistence type="inferred from homology"/>
<dbReference type="GO" id="GO:0032259">
    <property type="term" value="P:methylation"/>
    <property type="evidence" value="ECO:0007669"/>
    <property type="project" value="UniProtKB-KW"/>
</dbReference>
<dbReference type="InterPro" id="IPR029063">
    <property type="entry name" value="SAM-dependent_MTases_sf"/>
</dbReference>